<proteinExistence type="predicted"/>
<name>A0ACA9SG20_9GLOM</name>
<keyword evidence="2" id="KW-1185">Reference proteome</keyword>
<accession>A0ACA9SG20</accession>
<sequence length="56" mass="6552">ELPIIITKFACASIELLEKRFLNRIQVDAFHIFDPMALPVENSLFQKYSEDEIKIL</sequence>
<comment type="caution">
    <text evidence="1">The sequence shown here is derived from an EMBL/GenBank/DDBJ whole genome shotgun (WGS) entry which is preliminary data.</text>
</comment>
<reference evidence="1" key="1">
    <citation type="submission" date="2021-06" db="EMBL/GenBank/DDBJ databases">
        <authorList>
            <person name="Kallberg Y."/>
            <person name="Tangrot J."/>
            <person name="Rosling A."/>
        </authorList>
    </citation>
    <scope>NUCLEOTIDE SEQUENCE</scope>
    <source>
        <strain evidence="1">MA461A</strain>
    </source>
</reference>
<evidence type="ECO:0000313" key="1">
    <source>
        <dbReference type="EMBL" id="CAG8835645.1"/>
    </source>
</evidence>
<evidence type="ECO:0000313" key="2">
    <source>
        <dbReference type="Proteomes" id="UP000789920"/>
    </source>
</evidence>
<gene>
    <name evidence="1" type="ORF">RPERSI_LOCUS29624</name>
</gene>
<dbReference type="EMBL" id="CAJVQC010112442">
    <property type="protein sequence ID" value="CAG8835645.1"/>
    <property type="molecule type" value="Genomic_DNA"/>
</dbReference>
<dbReference type="Proteomes" id="UP000789920">
    <property type="component" value="Unassembled WGS sequence"/>
</dbReference>
<organism evidence="1 2">
    <name type="scientific">Racocetra persica</name>
    <dbReference type="NCBI Taxonomy" id="160502"/>
    <lineage>
        <taxon>Eukaryota</taxon>
        <taxon>Fungi</taxon>
        <taxon>Fungi incertae sedis</taxon>
        <taxon>Mucoromycota</taxon>
        <taxon>Glomeromycotina</taxon>
        <taxon>Glomeromycetes</taxon>
        <taxon>Diversisporales</taxon>
        <taxon>Gigasporaceae</taxon>
        <taxon>Racocetra</taxon>
    </lineage>
</organism>
<protein>
    <submittedName>
        <fullName evidence="1">17731_t:CDS:1</fullName>
    </submittedName>
</protein>
<feature type="non-terminal residue" evidence="1">
    <location>
        <position position="1"/>
    </location>
</feature>
<feature type="non-terminal residue" evidence="1">
    <location>
        <position position="56"/>
    </location>
</feature>